<dbReference type="Gene3D" id="2.60.40.60">
    <property type="entry name" value="Cadherins"/>
    <property type="match status" value="1"/>
</dbReference>
<dbReference type="OrthoDB" id="5242130at2"/>
<sequence>MAVFNTHPGSTYSESSSSIGDFDSHAGPSGTYDSWLFDSTGTYSFQGHIASGGPGDATDQLHVTFGTGYYISGYGISVNTNIADGVAGGEFILEPKSFQPGDFYIRESLTDKPLTSIEAPSEALTLYIGGGVNVLDYTLTLNIGYRSPNQAPTNIGLSDQSVQYSEGNNNVTVGTLSTTDANAGDSHTYSLVSGAGSTHNSLFAISGNSLQANNPQTMAPGNYSVRIRTEDSGGLIYEEAVSITVIDDLAPEIQSITASAGAPGTIEYTVTFNESANNVSTDDFKLTTPGSAAGNISAVSGSGTSYTVTVNNLSGDGNLRLDLKAGTNISDSWGNLANAYSGGDSFYVDGTPPNITSTNISLSGASGINSEFIIGDTVTATWNATADGNSDVDTVTIDFSAFGGGTAVVATESGGKYTASYTIIAGTTDVTNAHVVINATDGAGNPGTGQSNDVSLDNQAPGIPSAASPLELPENAADNTSVGTATAAPGDGLSYSLTNDAGGRFSIDTATGEITYLGGGLDYETSPTLNIEVTTTDNAGNKASQSLNIAITNANEAPSVAPVADTGDYREGDASTSLWANHGIDPVDSGQSLKSIVLKVTGATDGSAEQLVSTNLSAPIELANGNQSLTANSHALSASVAASGPDLLITLESGSMPLTDWQNLLQTLGYHHTSEAPTPGARQVSIVSVEDTGASGETTTTGTFGTRTINVQPVNDSPDIAVNTGVDTFAGRTVTLTNTHLNEGDPDDDGDQVTYTLKTLPTLGSLFLNGVELATDDVFTQQDINDGLVTFRAARVAGDTSFDLTLSDGGEDSSTPATAQVNVSVRATPVVTPPAPDLAPGEVPLHFTGGNAIPVTTITLPSGVALEAWDNASAQGSHQERDLLGLVRSYAGDQLDSALDAARDLFTGVGDNLWVNAITLTREPGSDPGDPIRLNGQTSTGNYREALVIDARELGGGTIDLSNIEFAIVIGDDLRFIGGAGNNTFFAVSGSQNIVLGEGDDELYGGDGDDVVGSRGGNDRLFGNSGNDTLFGGDGNDLMHGGIGQDIITVSGNRDDYVISQEHSIVTLQRNGNDDIDTILNAEILRFNDQDVALSYSNELSWIATLYDRFLQRQGDLDGVQYWAEQLEEKGDFADIVWGFMHSQEFTESQSTVIGQLSLTEQVELMYQTLLQRTADSEGLDYWVTKLESGTSLADVAASIAHSAEATGQYLDSEAWEFLM</sequence>
<dbReference type="Pfam" id="PF00353">
    <property type="entry name" value="HemolysinCabind"/>
    <property type="match status" value="2"/>
</dbReference>
<feature type="compositionally biased region" description="Polar residues" evidence="7">
    <location>
        <begin position="448"/>
        <end position="458"/>
    </location>
</feature>
<evidence type="ECO:0000256" key="3">
    <source>
        <dbReference type="ARBA" id="ARBA00022737"/>
    </source>
</evidence>
<organism evidence="9 10">
    <name type="scientific">Marinobacter fuscus</name>
    <dbReference type="NCBI Taxonomy" id="2109942"/>
    <lineage>
        <taxon>Bacteria</taxon>
        <taxon>Pseudomonadati</taxon>
        <taxon>Pseudomonadota</taxon>
        <taxon>Gammaproteobacteria</taxon>
        <taxon>Pseudomonadales</taxon>
        <taxon>Marinobacteraceae</taxon>
        <taxon>Marinobacter</taxon>
    </lineage>
</organism>
<keyword evidence="5" id="KW-0843">Virulence</keyword>
<evidence type="ECO:0000256" key="7">
    <source>
        <dbReference type="SAM" id="MobiDB-lite"/>
    </source>
</evidence>
<gene>
    <name evidence="9" type="ORF">C7H09_00060</name>
</gene>
<evidence type="ECO:0000256" key="2">
    <source>
        <dbReference type="ARBA" id="ARBA00022656"/>
    </source>
</evidence>
<dbReference type="InterPro" id="IPR001343">
    <property type="entry name" value="Hemolysn_Ca-bd"/>
</dbReference>
<evidence type="ECO:0000256" key="6">
    <source>
        <dbReference type="ARBA" id="ARBA00023136"/>
    </source>
</evidence>
<dbReference type="Gene3D" id="2.150.10.10">
    <property type="entry name" value="Serralysin-like metalloprotease, C-terminal"/>
    <property type="match status" value="1"/>
</dbReference>
<dbReference type="EMBL" id="PXNP01000004">
    <property type="protein sequence ID" value="PSF14285.1"/>
    <property type="molecule type" value="Genomic_DNA"/>
</dbReference>
<dbReference type="Pfam" id="PF00028">
    <property type="entry name" value="Cadherin"/>
    <property type="match status" value="1"/>
</dbReference>
<dbReference type="GO" id="GO:0090729">
    <property type="term" value="F:toxin activity"/>
    <property type="evidence" value="ECO:0007669"/>
    <property type="project" value="UniProtKB-KW"/>
</dbReference>
<dbReference type="InterPro" id="IPR015919">
    <property type="entry name" value="Cadherin-like_sf"/>
</dbReference>
<feature type="region of interest" description="Disordered" evidence="7">
    <location>
        <begin position="1"/>
        <end position="20"/>
    </location>
</feature>
<dbReference type="InterPro" id="IPR039005">
    <property type="entry name" value="CSPG_rpt"/>
</dbReference>
<dbReference type="PROSITE" id="PS51854">
    <property type="entry name" value="CSPG"/>
    <property type="match status" value="1"/>
</dbReference>
<dbReference type="CDD" id="cd11304">
    <property type="entry name" value="Cadherin_repeat"/>
    <property type="match status" value="1"/>
</dbReference>
<dbReference type="Gene3D" id="1.10.3130.20">
    <property type="entry name" value="Phycobilisome linker domain"/>
    <property type="match status" value="1"/>
</dbReference>
<evidence type="ECO:0000259" key="8">
    <source>
        <dbReference type="PROSITE" id="PS50268"/>
    </source>
</evidence>
<proteinExistence type="predicted"/>
<protein>
    <recommendedName>
        <fullName evidence="8">Cadherin domain-containing protein</fullName>
    </recommendedName>
</protein>
<reference evidence="9 10" key="1">
    <citation type="submission" date="2018-03" db="EMBL/GenBank/DDBJ databases">
        <title>Marinobacter brunus sp. nov., a marine bacterium of Gamma-proteobacteria isolated from the surface seawater of the South China Sea.</title>
        <authorList>
            <person name="Cheng H."/>
            <person name="Wu Y.-H."/>
            <person name="Xamxidin M."/>
            <person name="Xu X.-W."/>
        </authorList>
    </citation>
    <scope>NUCLEOTIDE SEQUENCE [LARGE SCALE GENOMIC DNA]</scope>
    <source>
        <strain evidence="9 10">NH169-3</strain>
    </source>
</reference>
<dbReference type="PROSITE" id="PS50268">
    <property type="entry name" value="CADHERIN_2"/>
    <property type="match status" value="1"/>
</dbReference>
<dbReference type="SUPFAM" id="SSF51120">
    <property type="entry name" value="beta-Roll"/>
    <property type="match status" value="1"/>
</dbReference>
<keyword evidence="3" id="KW-0677">Repeat</keyword>
<dbReference type="InterPro" id="IPR011049">
    <property type="entry name" value="Serralysin-like_metalloprot_C"/>
</dbReference>
<accession>A0A2T1KW16</accession>
<dbReference type="InterPro" id="IPR025282">
    <property type="entry name" value="DUF4214"/>
</dbReference>
<dbReference type="PROSITE" id="PS00330">
    <property type="entry name" value="HEMOLYSIN_CALCIUM"/>
    <property type="match status" value="1"/>
</dbReference>
<dbReference type="Pfam" id="PF16184">
    <property type="entry name" value="Cadherin_3"/>
    <property type="match status" value="1"/>
</dbReference>
<dbReference type="GO" id="GO:0016020">
    <property type="term" value="C:membrane"/>
    <property type="evidence" value="ECO:0007669"/>
    <property type="project" value="UniProtKB-SubCell"/>
</dbReference>
<evidence type="ECO:0000256" key="4">
    <source>
        <dbReference type="ARBA" id="ARBA00022837"/>
    </source>
</evidence>
<feature type="region of interest" description="Disordered" evidence="7">
    <location>
        <begin position="441"/>
        <end position="487"/>
    </location>
</feature>
<dbReference type="InterPro" id="IPR003995">
    <property type="entry name" value="RTX_toxin_determinant-A"/>
</dbReference>
<dbReference type="RefSeq" id="WP_106760648.1">
    <property type="nucleotide sequence ID" value="NZ_PXNP01000004.1"/>
</dbReference>
<dbReference type="Proteomes" id="UP000239866">
    <property type="component" value="Unassembled WGS sequence"/>
</dbReference>
<evidence type="ECO:0000313" key="10">
    <source>
        <dbReference type="Proteomes" id="UP000239866"/>
    </source>
</evidence>
<dbReference type="InterPro" id="IPR018511">
    <property type="entry name" value="Hemolysin-typ_Ca-bd_CS"/>
</dbReference>
<dbReference type="AlphaFoldDB" id="A0A2T1KW16"/>
<evidence type="ECO:0000313" key="9">
    <source>
        <dbReference type="EMBL" id="PSF14285.1"/>
    </source>
</evidence>
<dbReference type="InterPro" id="IPR038255">
    <property type="entry name" value="PBS_linker_sf"/>
</dbReference>
<comment type="caution">
    <text evidence="9">The sequence shown here is derived from an EMBL/GenBank/DDBJ whole genome shotgun (WGS) entry which is preliminary data.</text>
</comment>
<keyword evidence="6" id="KW-0472">Membrane</keyword>
<feature type="domain" description="Cadherin" evidence="8">
    <location>
        <begin position="464"/>
        <end position="564"/>
    </location>
</feature>
<keyword evidence="4" id="KW-0106">Calcium</keyword>
<dbReference type="PRINTS" id="PR01488">
    <property type="entry name" value="RTXTOXINA"/>
</dbReference>
<comment type="subcellular location">
    <subcellularLocation>
        <location evidence="1">Membrane</location>
    </subcellularLocation>
</comment>
<evidence type="ECO:0000256" key="5">
    <source>
        <dbReference type="ARBA" id="ARBA00023026"/>
    </source>
</evidence>
<evidence type="ECO:0000256" key="1">
    <source>
        <dbReference type="ARBA" id="ARBA00004370"/>
    </source>
</evidence>
<dbReference type="InterPro" id="IPR002126">
    <property type="entry name" value="Cadherin-like_dom"/>
</dbReference>
<dbReference type="GO" id="GO:0005509">
    <property type="term" value="F:calcium ion binding"/>
    <property type="evidence" value="ECO:0007669"/>
    <property type="project" value="InterPro"/>
</dbReference>
<dbReference type="GO" id="GO:0005576">
    <property type="term" value="C:extracellular region"/>
    <property type="evidence" value="ECO:0007669"/>
    <property type="project" value="InterPro"/>
</dbReference>
<dbReference type="PRINTS" id="PR00313">
    <property type="entry name" value="CABNDNGRPT"/>
</dbReference>
<keyword evidence="2" id="KW-0800">Toxin</keyword>
<name>A0A2T1KW16_9GAMM</name>
<dbReference type="Pfam" id="PF13946">
    <property type="entry name" value="DUF4214"/>
    <property type="match status" value="2"/>
</dbReference>
<dbReference type="SUPFAM" id="SSF49313">
    <property type="entry name" value="Cadherin-like"/>
    <property type="match status" value="2"/>
</dbReference>
<dbReference type="SMART" id="SM00112">
    <property type="entry name" value="CA"/>
    <property type="match status" value="2"/>
</dbReference>
<keyword evidence="10" id="KW-1185">Reference proteome</keyword>
<dbReference type="GO" id="GO:0007156">
    <property type="term" value="P:homophilic cell adhesion via plasma membrane adhesion molecules"/>
    <property type="evidence" value="ECO:0007669"/>
    <property type="project" value="InterPro"/>
</dbReference>